<name>A0A7J0E4M0_9ERIC</name>
<sequence>MTMATTLSNAFPLPTRSRNSLILLRIRGSARPRPNSIAPTRQALTRSSSIRVRASSSPSDDLPTSSEIRGIPLLQSIPRNNKASASTFDPLHLHN</sequence>
<gene>
    <name evidence="2" type="ORF">Acr_01g0009250</name>
</gene>
<keyword evidence="3" id="KW-1185">Reference proteome</keyword>
<protein>
    <submittedName>
        <fullName evidence="2">Uncharacterized protein</fullName>
    </submittedName>
</protein>
<feature type="compositionally biased region" description="Low complexity" evidence="1">
    <location>
        <begin position="46"/>
        <end position="66"/>
    </location>
</feature>
<reference evidence="2 3" key="1">
    <citation type="submission" date="2019-07" db="EMBL/GenBank/DDBJ databases">
        <title>De Novo Assembly of kiwifruit Actinidia rufa.</title>
        <authorList>
            <person name="Sugita-Konishi S."/>
            <person name="Sato K."/>
            <person name="Mori E."/>
            <person name="Abe Y."/>
            <person name="Kisaki G."/>
            <person name="Hamano K."/>
            <person name="Suezawa K."/>
            <person name="Otani M."/>
            <person name="Fukuda T."/>
            <person name="Manabe T."/>
            <person name="Gomi K."/>
            <person name="Tabuchi M."/>
            <person name="Akimitsu K."/>
            <person name="Kataoka I."/>
        </authorList>
    </citation>
    <scope>NUCLEOTIDE SEQUENCE [LARGE SCALE GENOMIC DNA]</scope>
    <source>
        <strain evidence="3">cv. Fuchu</strain>
    </source>
</reference>
<feature type="region of interest" description="Disordered" evidence="1">
    <location>
        <begin position="30"/>
        <end position="95"/>
    </location>
</feature>
<dbReference type="EMBL" id="BJWL01000001">
    <property type="protein sequence ID" value="GFY81116.1"/>
    <property type="molecule type" value="Genomic_DNA"/>
</dbReference>
<evidence type="ECO:0000313" key="2">
    <source>
        <dbReference type="EMBL" id="GFY81116.1"/>
    </source>
</evidence>
<dbReference type="AlphaFoldDB" id="A0A7J0E4M0"/>
<comment type="caution">
    <text evidence="2">The sequence shown here is derived from an EMBL/GenBank/DDBJ whole genome shotgun (WGS) entry which is preliminary data.</text>
</comment>
<organism evidence="2 3">
    <name type="scientific">Actinidia rufa</name>
    <dbReference type="NCBI Taxonomy" id="165716"/>
    <lineage>
        <taxon>Eukaryota</taxon>
        <taxon>Viridiplantae</taxon>
        <taxon>Streptophyta</taxon>
        <taxon>Embryophyta</taxon>
        <taxon>Tracheophyta</taxon>
        <taxon>Spermatophyta</taxon>
        <taxon>Magnoliopsida</taxon>
        <taxon>eudicotyledons</taxon>
        <taxon>Gunneridae</taxon>
        <taxon>Pentapetalae</taxon>
        <taxon>asterids</taxon>
        <taxon>Ericales</taxon>
        <taxon>Actinidiaceae</taxon>
        <taxon>Actinidia</taxon>
    </lineage>
</organism>
<dbReference type="Proteomes" id="UP000585474">
    <property type="component" value="Unassembled WGS sequence"/>
</dbReference>
<proteinExistence type="predicted"/>
<evidence type="ECO:0000256" key="1">
    <source>
        <dbReference type="SAM" id="MobiDB-lite"/>
    </source>
</evidence>
<evidence type="ECO:0000313" key="3">
    <source>
        <dbReference type="Proteomes" id="UP000585474"/>
    </source>
</evidence>
<accession>A0A7J0E4M0</accession>
<feature type="compositionally biased region" description="Polar residues" evidence="1">
    <location>
        <begin position="77"/>
        <end position="87"/>
    </location>
</feature>